<dbReference type="Proteomes" id="UP001187192">
    <property type="component" value="Unassembled WGS sequence"/>
</dbReference>
<dbReference type="Pfam" id="PF13968">
    <property type="entry name" value="DUF4220"/>
    <property type="match status" value="1"/>
</dbReference>
<name>A0AA88AJ50_FICCA</name>
<accession>A0AA88AJ50</accession>
<evidence type="ECO:0000256" key="1">
    <source>
        <dbReference type="SAM" id="Phobius"/>
    </source>
</evidence>
<evidence type="ECO:0000259" key="2">
    <source>
        <dbReference type="Pfam" id="PF13968"/>
    </source>
</evidence>
<comment type="caution">
    <text evidence="3">The sequence shown here is derived from an EMBL/GenBank/DDBJ whole genome shotgun (WGS) entry which is preliminary data.</text>
</comment>
<feature type="transmembrane region" description="Helical" evidence="1">
    <location>
        <begin position="47"/>
        <end position="67"/>
    </location>
</feature>
<feature type="transmembrane region" description="Helical" evidence="1">
    <location>
        <begin position="16"/>
        <end position="35"/>
    </location>
</feature>
<keyword evidence="4" id="KW-1185">Reference proteome</keyword>
<sequence length="697" mass="79674">MQLPIPAKVKKFWDVWNLRVCILISLSLQAFLVMFASSRQRFRKAFLLFLIWGAYLLADWIAAVAIGLTTKGQDNDKSRNDDHTKGAYNQDISAFWASFLLLHLGGPDSITSFALEDNEFWVRHLFGLFLQAVAAAYSFYLTLPKNKLWPPTVLVFLVGIVKYAERTRALYLASLDRFGATVLPKPEPGPDYEETSTTYASRLIQVPIQAEMTAISSTSTAAGSSYDPDFDVEKINLEASNELNILQVAYKLFERFKGLIVGFFLSTKDRLLSRNLFLKITDYRCAFRLIENELSFMFNVLHTKVVVTRSRFGYALRGLSFCSLVGASMYFIHVEKKEFGRLELILTYALLSGAIVLDVISIIFKLFLSDMTLIVVQNSWTKYVPERFLKRTKWSNSVFQYNMIDYCLDESPKWLYKFARLIDVSGTLDKIKIMWFSSSDKVTEDLKKFIFDELKDKSDKAASLRDAVKASQQRGNYALSRCSNFATEIKLKWSIGEFQYTESLLLWHIATEICYLKMESSSSSSSSGENIASQRKHCKILSDYMFYLLIKHPNMMSTILGNWYVVFQDTSAEAKRFFIKHSIKDCSKALEKIISMKAKFRPAAVKGTKSKSVFFDACILAQQLQGLGDDRWEIMDRMWVELMCYAAVNCRPIIHAQQPSKGGELFTFTWLLMAHFGLGIQFSEQEEQAGTKMVAVK</sequence>
<evidence type="ECO:0000313" key="4">
    <source>
        <dbReference type="Proteomes" id="UP001187192"/>
    </source>
</evidence>
<evidence type="ECO:0000313" key="3">
    <source>
        <dbReference type="EMBL" id="GMN53584.1"/>
    </source>
</evidence>
<dbReference type="EMBL" id="BTGU01000047">
    <property type="protein sequence ID" value="GMN53584.1"/>
    <property type="molecule type" value="Genomic_DNA"/>
</dbReference>
<feature type="transmembrane region" description="Helical" evidence="1">
    <location>
        <begin position="125"/>
        <end position="142"/>
    </location>
</feature>
<dbReference type="InterPro" id="IPR025315">
    <property type="entry name" value="DUF4220"/>
</dbReference>
<gene>
    <name evidence="3" type="ORF">TIFTF001_022717</name>
</gene>
<dbReference type="AlphaFoldDB" id="A0AA88AJ50"/>
<dbReference type="InterPro" id="IPR007658">
    <property type="entry name" value="DUF594"/>
</dbReference>
<reference evidence="3" key="1">
    <citation type="submission" date="2023-07" db="EMBL/GenBank/DDBJ databases">
        <title>draft genome sequence of fig (Ficus carica).</title>
        <authorList>
            <person name="Takahashi T."/>
            <person name="Nishimura K."/>
        </authorList>
    </citation>
    <scope>NUCLEOTIDE SEQUENCE</scope>
</reference>
<organism evidence="3 4">
    <name type="scientific">Ficus carica</name>
    <name type="common">Common fig</name>
    <dbReference type="NCBI Taxonomy" id="3494"/>
    <lineage>
        <taxon>Eukaryota</taxon>
        <taxon>Viridiplantae</taxon>
        <taxon>Streptophyta</taxon>
        <taxon>Embryophyta</taxon>
        <taxon>Tracheophyta</taxon>
        <taxon>Spermatophyta</taxon>
        <taxon>Magnoliopsida</taxon>
        <taxon>eudicotyledons</taxon>
        <taxon>Gunneridae</taxon>
        <taxon>Pentapetalae</taxon>
        <taxon>rosids</taxon>
        <taxon>fabids</taxon>
        <taxon>Rosales</taxon>
        <taxon>Moraceae</taxon>
        <taxon>Ficeae</taxon>
        <taxon>Ficus</taxon>
    </lineage>
</organism>
<protein>
    <recommendedName>
        <fullName evidence="2">DUF4220 domain-containing protein</fullName>
    </recommendedName>
</protein>
<feature type="transmembrane region" description="Helical" evidence="1">
    <location>
        <begin position="345"/>
        <end position="368"/>
    </location>
</feature>
<proteinExistence type="predicted"/>
<dbReference type="PANTHER" id="PTHR31325">
    <property type="entry name" value="OS01G0798800 PROTEIN-RELATED"/>
    <property type="match status" value="1"/>
</dbReference>
<feature type="transmembrane region" description="Helical" evidence="1">
    <location>
        <begin position="314"/>
        <end position="333"/>
    </location>
</feature>
<dbReference type="Pfam" id="PF04578">
    <property type="entry name" value="DUF594"/>
    <property type="match status" value="1"/>
</dbReference>
<keyword evidence="1" id="KW-0812">Transmembrane</keyword>
<keyword evidence="1" id="KW-0472">Membrane</keyword>
<feature type="domain" description="DUF4220" evidence="2">
    <location>
        <begin position="52"/>
        <end position="406"/>
    </location>
</feature>
<keyword evidence="1" id="KW-1133">Transmembrane helix</keyword>